<protein>
    <submittedName>
        <fullName evidence="2">Uncharacterized protein</fullName>
    </submittedName>
</protein>
<reference evidence="2 3" key="1">
    <citation type="journal article" date="2014" name="Agronomy (Basel)">
        <title>A Draft Genome Sequence for Ensete ventricosum, the Drought-Tolerant Tree Against Hunger.</title>
        <authorList>
            <person name="Harrison J."/>
            <person name="Moore K.A."/>
            <person name="Paszkiewicz K."/>
            <person name="Jones T."/>
            <person name="Grant M."/>
            <person name="Ambacheew D."/>
            <person name="Muzemil S."/>
            <person name="Studholme D.J."/>
        </authorList>
    </citation>
    <scope>NUCLEOTIDE SEQUENCE [LARGE SCALE GENOMIC DNA]</scope>
</reference>
<proteinExistence type="predicted"/>
<evidence type="ECO:0000313" key="3">
    <source>
        <dbReference type="Proteomes" id="UP000287651"/>
    </source>
</evidence>
<evidence type="ECO:0000256" key="1">
    <source>
        <dbReference type="SAM" id="MobiDB-lite"/>
    </source>
</evidence>
<dbReference type="EMBL" id="AMZH03000858">
    <property type="protein sequence ID" value="RRT81662.1"/>
    <property type="molecule type" value="Genomic_DNA"/>
</dbReference>
<sequence length="66" mass="7013">MHLAMRLVPVGKLPTGGGWPPTGRSPTRAMPVGTMPMGMPLVGRGDNRLRHATVPPTQGWQSPTSK</sequence>
<organism evidence="2 3">
    <name type="scientific">Ensete ventricosum</name>
    <name type="common">Abyssinian banana</name>
    <name type="synonym">Musa ensete</name>
    <dbReference type="NCBI Taxonomy" id="4639"/>
    <lineage>
        <taxon>Eukaryota</taxon>
        <taxon>Viridiplantae</taxon>
        <taxon>Streptophyta</taxon>
        <taxon>Embryophyta</taxon>
        <taxon>Tracheophyta</taxon>
        <taxon>Spermatophyta</taxon>
        <taxon>Magnoliopsida</taxon>
        <taxon>Liliopsida</taxon>
        <taxon>Zingiberales</taxon>
        <taxon>Musaceae</taxon>
        <taxon>Ensete</taxon>
    </lineage>
</organism>
<comment type="caution">
    <text evidence="2">The sequence shown here is derived from an EMBL/GenBank/DDBJ whole genome shotgun (WGS) entry which is preliminary data.</text>
</comment>
<dbReference type="Proteomes" id="UP000287651">
    <property type="component" value="Unassembled WGS sequence"/>
</dbReference>
<gene>
    <name evidence="2" type="ORF">B296_00009460</name>
</gene>
<feature type="compositionally biased region" description="Polar residues" evidence="1">
    <location>
        <begin position="55"/>
        <end position="66"/>
    </location>
</feature>
<name>A0A427AZF9_ENSVE</name>
<accession>A0A427AZF9</accession>
<dbReference type="AlphaFoldDB" id="A0A427AZF9"/>
<evidence type="ECO:0000313" key="2">
    <source>
        <dbReference type="EMBL" id="RRT81662.1"/>
    </source>
</evidence>
<feature type="region of interest" description="Disordered" evidence="1">
    <location>
        <begin position="1"/>
        <end position="66"/>
    </location>
</feature>